<feature type="compositionally biased region" description="Acidic residues" evidence="2">
    <location>
        <begin position="1"/>
        <end position="18"/>
    </location>
</feature>
<dbReference type="Proteomes" id="UP000020467">
    <property type="component" value="Unassembled WGS sequence"/>
</dbReference>
<dbReference type="InterPro" id="IPR029063">
    <property type="entry name" value="SAM-dependent_MTases_sf"/>
</dbReference>
<evidence type="ECO:0000313" key="4">
    <source>
        <dbReference type="Proteomes" id="UP000020467"/>
    </source>
</evidence>
<dbReference type="CDD" id="cd02440">
    <property type="entry name" value="AdoMet_MTases"/>
    <property type="match status" value="1"/>
</dbReference>
<gene>
    <name evidence="3" type="ORF">CFIO01_07023</name>
</gene>
<sequence length="333" mass="37797">MSLENSEDDLAPEPDVPSDTDSTIGSDDFSATTSLRSSIVDYRVENGRTYHRYKEGKYFGPNDELETDRLDLQHHLFLLTFDNRLGFAPPNDPEWKGGRVLDVGTGTGIWCIDFGDEHPNADVLGFDLSATQPEFVPPNVQFEVDDLDNEWIYSRHFDYIHIRGMSGSVRNWPELLRKCYDNLNPGGYVELQEVEETIIRADSSTSTSDAFSRSLAYVSSALKVFGCPFAPLDDLATLVSTMGFSDVQDRRFIWPLNSWPRDPHLKELGSWTRENLASNTAGMIMAPMTRVHGWTEEEVHVFAAEVRRDLADRGNHAYWPLRAIWARKPEVSE</sequence>
<organism evidence="3 4">
    <name type="scientific">Colletotrichum fioriniae PJ7</name>
    <dbReference type="NCBI Taxonomy" id="1445577"/>
    <lineage>
        <taxon>Eukaryota</taxon>
        <taxon>Fungi</taxon>
        <taxon>Dikarya</taxon>
        <taxon>Ascomycota</taxon>
        <taxon>Pezizomycotina</taxon>
        <taxon>Sordariomycetes</taxon>
        <taxon>Hypocreomycetidae</taxon>
        <taxon>Glomerellales</taxon>
        <taxon>Glomerellaceae</taxon>
        <taxon>Colletotrichum</taxon>
        <taxon>Colletotrichum acutatum species complex</taxon>
    </lineage>
</organism>
<dbReference type="GO" id="GO:0032259">
    <property type="term" value="P:methylation"/>
    <property type="evidence" value="ECO:0007669"/>
    <property type="project" value="UniProtKB-KW"/>
</dbReference>
<feature type="compositionally biased region" description="Polar residues" evidence="2">
    <location>
        <begin position="19"/>
        <end position="29"/>
    </location>
</feature>
<evidence type="ECO:0000313" key="3">
    <source>
        <dbReference type="EMBL" id="EXF83127.1"/>
    </source>
</evidence>
<dbReference type="Pfam" id="PF13489">
    <property type="entry name" value="Methyltransf_23"/>
    <property type="match status" value="1"/>
</dbReference>
<keyword evidence="4" id="KW-1185">Reference proteome</keyword>
<keyword evidence="3" id="KW-0489">Methyltransferase</keyword>
<dbReference type="AlphaFoldDB" id="A0A010QSJ3"/>
<dbReference type="HOGENOM" id="CLU_010595_1_2_1"/>
<evidence type="ECO:0000256" key="2">
    <source>
        <dbReference type="SAM" id="MobiDB-lite"/>
    </source>
</evidence>
<dbReference type="eggNOG" id="ENOG502SJGS">
    <property type="taxonomic scope" value="Eukaryota"/>
</dbReference>
<dbReference type="SUPFAM" id="SSF53335">
    <property type="entry name" value="S-adenosyl-L-methionine-dependent methyltransferases"/>
    <property type="match status" value="1"/>
</dbReference>
<dbReference type="KEGG" id="cfj:CFIO01_07023"/>
<dbReference type="PANTHER" id="PTHR43591">
    <property type="entry name" value="METHYLTRANSFERASE"/>
    <property type="match status" value="1"/>
</dbReference>
<reference evidence="3 4" key="1">
    <citation type="submission" date="2014-02" db="EMBL/GenBank/DDBJ databases">
        <title>The genome sequence of Colletotrichum fioriniae PJ7.</title>
        <authorList>
            <person name="Baroncelli R."/>
            <person name="Thon M.R."/>
        </authorList>
    </citation>
    <scope>NUCLEOTIDE SEQUENCE [LARGE SCALE GENOMIC DNA]</scope>
    <source>
        <strain evidence="3 4">PJ7</strain>
    </source>
</reference>
<keyword evidence="3" id="KW-0808">Transferase</keyword>
<protein>
    <submittedName>
        <fullName evidence="3">TAM domain methyltransferase</fullName>
    </submittedName>
</protein>
<dbReference type="PANTHER" id="PTHR43591:SF24">
    <property type="entry name" value="2-METHOXY-6-POLYPRENYL-1,4-BENZOQUINOL METHYLASE, MITOCHONDRIAL"/>
    <property type="match status" value="1"/>
</dbReference>
<comment type="caution">
    <text evidence="3">The sequence shown here is derived from an EMBL/GenBank/DDBJ whole genome shotgun (WGS) entry which is preliminary data.</text>
</comment>
<proteinExistence type="inferred from homology"/>
<dbReference type="Gene3D" id="3.40.50.150">
    <property type="entry name" value="Vaccinia Virus protein VP39"/>
    <property type="match status" value="1"/>
</dbReference>
<feature type="region of interest" description="Disordered" evidence="2">
    <location>
        <begin position="1"/>
        <end position="29"/>
    </location>
</feature>
<dbReference type="GO" id="GO:0008168">
    <property type="term" value="F:methyltransferase activity"/>
    <property type="evidence" value="ECO:0007669"/>
    <property type="project" value="UniProtKB-KW"/>
</dbReference>
<comment type="similarity">
    <text evidence="1">Belongs to the methyltransferase superfamily. LaeA methyltransferase family.</text>
</comment>
<name>A0A010QSJ3_9PEZI</name>
<evidence type="ECO:0000256" key="1">
    <source>
        <dbReference type="ARBA" id="ARBA00038158"/>
    </source>
</evidence>
<accession>A0A010QSJ3</accession>
<dbReference type="OrthoDB" id="2013972at2759"/>
<dbReference type="EMBL" id="JARH01000263">
    <property type="protein sequence ID" value="EXF83127.1"/>
    <property type="molecule type" value="Genomic_DNA"/>
</dbReference>